<dbReference type="Proteomes" id="UP000192501">
    <property type="component" value="Unassembled WGS sequence"/>
</dbReference>
<dbReference type="VEuPathDB" id="MicrosporidiaDB:A0H76_106"/>
<evidence type="ECO:0000259" key="4">
    <source>
        <dbReference type="PROSITE" id="PS50014"/>
    </source>
</evidence>
<dbReference type="PROSITE" id="PS50014">
    <property type="entry name" value="BROMODOMAIN_2"/>
    <property type="match status" value="2"/>
</dbReference>
<dbReference type="GO" id="GO:0006355">
    <property type="term" value="P:regulation of DNA-templated transcription"/>
    <property type="evidence" value="ECO:0007669"/>
    <property type="project" value="TreeGrafter"/>
</dbReference>
<proteinExistence type="predicted"/>
<dbReference type="GO" id="GO:0005634">
    <property type="term" value="C:nucleus"/>
    <property type="evidence" value="ECO:0007669"/>
    <property type="project" value="TreeGrafter"/>
</dbReference>
<dbReference type="EMBL" id="LTAI01000106">
    <property type="protein sequence ID" value="ORD99827.1"/>
    <property type="molecule type" value="Genomic_DNA"/>
</dbReference>
<dbReference type="Pfam" id="PF00439">
    <property type="entry name" value="Bromodomain"/>
    <property type="match status" value="2"/>
</dbReference>
<sequence length="348" mass="40399">MTQTTSEKELIDLQFKHCFKILSKLKKNLNAPPFLQPVDPVLLNIPDYPEKIKNPMDISTVNKKLETKEYNEPLEFYDDMKLMFSNCYEYNGEGAQVSIMGKELEKVFDDMWLNLPDKIASKKKLSVGKDQSIAPKTMSRYDEAVSLYEEIKKPKNKRIIWPFLTSVTNEEAPGYSSIIKNPVDLGTIGKKLETNQYPDYESFYEDLKLIVKNCKIYNPKGTDIYRLGLEFEKLFTKNEMSRIEDIRAQISDLNNKLIELQEQVIKDTGRNIYSIKDRERMTSIIYDMSQEECDKVVEIIQRVAPSSIVYIEKDTVEVNFLTLPDNVIEELDNFIKKVSKKDASEDSN</sequence>
<dbReference type="CDD" id="cd04369">
    <property type="entry name" value="Bromodomain"/>
    <property type="match status" value="1"/>
</dbReference>
<reference evidence="5 6" key="1">
    <citation type="journal article" date="2017" name="Environ. Microbiol.">
        <title>Decay of the glycolytic pathway and adaptation to intranuclear parasitism within Enterocytozoonidae microsporidia.</title>
        <authorList>
            <person name="Wiredu Boakye D."/>
            <person name="Jaroenlak P."/>
            <person name="Prachumwat A."/>
            <person name="Williams T.A."/>
            <person name="Bateman K.S."/>
            <person name="Itsathitphaisarn O."/>
            <person name="Sritunyalucksana K."/>
            <person name="Paszkiewicz K.H."/>
            <person name="Moore K.A."/>
            <person name="Stentiford G.D."/>
            <person name="Williams B.A."/>
        </authorList>
    </citation>
    <scope>NUCLEOTIDE SEQUENCE [LARGE SCALE GENOMIC DNA]</scope>
    <source>
        <strain evidence="6">canceri</strain>
    </source>
</reference>
<organism evidence="5 6">
    <name type="scientific">Hepatospora eriocheir</name>
    <dbReference type="NCBI Taxonomy" id="1081669"/>
    <lineage>
        <taxon>Eukaryota</taxon>
        <taxon>Fungi</taxon>
        <taxon>Fungi incertae sedis</taxon>
        <taxon>Microsporidia</taxon>
        <taxon>Hepatosporidae</taxon>
        <taxon>Hepatospora</taxon>
    </lineage>
</organism>
<feature type="coiled-coil region" evidence="3">
    <location>
        <begin position="236"/>
        <end position="263"/>
    </location>
</feature>
<gene>
    <name evidence="5" type="primary">BDF1</name>
    <name evidence="5" type="ORF">A0H76_106</name>
</gene>
<keyword evidence="3" id="KW-0175">Coiled coil</keyword>
<evidence type="ECO:0000313" key="6">
    <source>
        <dbReference type="Proteomes" id="UP000192501"/>
    </source>
</evidence>
<dbReference type="Gene3D" id="1.20.1270.220">
    <property type="match status" value="1"/>
</dbReference>
<evidence type="ECO:0000313" key="5">
    <source>
        <dbReference type="EMBL" id="ORD99827.1"/>
    </source>
</evidence>
<evidence type="ECO:0000256" key="1">
    <source>
        <dbReference type="ARBA" id="ARBA00023117"/>
    </source>
</evidence>
<feature type="domain" description="Bromo" evidence="4">
    <location>
        <begin position="155"/>
        <end position="225"/>
    </location>
</feature>
<dbReference type="InterPro" id="IPR036427">
    <property type="entry name" value="Bromodomain-like_sf"/>
</dbReference>
<feature type="domain" description="Bromo" evidence="4">
    <location>
        <begin position="26"/>
        <end position="98"/>
    </location>
</feature>
<dbReference type="Pfam" id="PF17035">
    <property type="entry name" value="BET"/>
    <property type="match status" value="1"/>
</dbReference>
<dbReference type="InterPro" id="IPR001487">
    <property type="entry name" value="Bromodomain"/>
</dbReference>
<dbReference type="PANTHER" id="PTHR22880:SF225">
    <property type="entry name" value="BROMODOMAIN-CONTAINING PROTEIN BET-1-RELATED"/>
    <property type="match status" value="1"/>
</dbReference>
<dbReference type="SUPFAM" id="SSF47370">
    <property type="entry name" value="Bromodomain"/>
    <property type="match status" value="2"/>
</dbReference>
<dbReference type="InterPro" id="IPR038336">
    <property type="entry name" value="NET_sf"/>
</dbReference>
<name>A0A1X0QJ79_9MICR</name>
<dbReference type="GO" id="GO:0006338">
    <property type="term" value="P:chromatin remodeling"/>
    <property type="evidence" value="ECO:0007669"/>
    <property type="project" value="TreeGrafter"/>
</dbReference>
<dbReference type="PRINTS" id="PR00503">
    <property type="entry name" value="BROMODOMAIN"/>
</dbReference>
<dbReference type="GO" id="GO:0000785">
    <property type="term" value="C:chromatin"/>
    <property type="evidence" value="ECO:0007669"/>
    <property type="project" value="TreeGrafter"/>
</dbReference>
<comment type="caution">
    <text evidence="5">The sequence shown here is derived from an EMBL/GenBank/DDBJ whole genome shotgun (WGS) entry which is preliminary data.</text>
</comment>
<dbReference type="VEuPathDB" id="MicrosporidiaDB:HERIO_1604"/>
<evidence type="ECO:0000256" key="2">
    <source>
        <dbReference type="PROSITE-ProRule" id="PRU00035"/>
    </source>
</evidence>
<dbReference type="SMART" id="SM00297">
    <property type="entry name" value="BROMO"/>
    <property type="match status" value="2"/>
</dbReference>
<accession>A0A1X0QJ79</accession>
<dbReference type="Gene3D" id="1.20.920.10">
    <property type="entry name" value="Bromodomain-like"/>
    <property type="match status" value="2"/>
</dbReference>
<keyword evidence="1 2" id="KW-0103">Bromodomain</keyword>
<evidence type="ECO:0000256" key="3">
    <source>
        <dbReference type="SAM" id="Coils"/>
    </source>
</evidence>
<dbReference type="AlphaFoldDB" id="A0A1X0QJ79"/>
<dbReference type="InterPro" id="IPR027353">
    <property type="entry name" value="NET_dom"/>
</dbReference>
<dbReference type="PANTHER" id="PTHR22880">
    <property type="entry name" value="FALZ-RELATED BROMODOMAIN-CONTAINING PROTEINS"/>
    <property type="match status" value="1"/>
</dbReference>
<protein>
    <submittedName>
        <fullName evidence="5">BDF1</fullName>
    </submittedName>
</protein>
<dbReference type="InterPro" id="IPR050935">
    <property type="entry name" value="Bromo_chromatin_reader"/>
</dbReference>